<evidence type="ECO:0000313" key="3">
    <source>
        <dbReference type="Proteomes" id="UP000009047"/>
    </source>
</evidence>
<dbReference type="Pfam" id="PF01261">
    <property type="entry name" value="AP_endonuc_2"/>
    <property type="match status" value="1"/>
</dbReference>
<keyword evidence="2" id="KW-0413">Isomerase</keyword>
<dbReference type="InterPro" id="IPR036237">
    <property type="entry name" value="Xyl_isomerase-like_sf"/>
</dbReference>
<gene>
    <name evidence="2" type="ordered locus">Deba_0687</name>
</gene>
<dbReference type="InterPro" id="IPR013022">
    <property type="entry name" value="Xyl_isomerase-like_TIM-brl"/>
</dbReference>
<organism evidence="2 3">
    <name type="scientific">Desulfarculus baarsii (strain ATCC 33931 / DSM 2075 / LMG 7858 / VKM B-1802 / 2st14)</name>
    <dbReference type="NCBI Taxonomy" id="644282"/>
    <lineage>
        <taxon>Bacteria</taxon>
        <taxon>Pseudomonadati</taxon>
        <taxon>Thermodesulfobacteriota</taxon>
        <taxon>Desulfarculia</taxon>
        <taxon>Desulfarculales</taxon>
        <taxon>Desulfarculaceae</taxon>
        <taxon>Desulfarculus</taxon>
    </lineage>
</organism>
<dbReference type="PANTHER" id="PTHR12110">
    <property type="entry name" value="HYDROXYPYRUVATE ISOMERASE"/>
    <property type="match status" value="1"/>
</dbReference>
<proteinExistence type="predicted"/>
<dbReference type="Proteomes" id="UP000009047">
    <property type="component" value="Chromosome"/>
</dbReference>
<dbReference type="Gene3D" id="3.20.20.150">
    <property type="entry name" value="Divalent-metal-dependent TIM barrel enzymes"/>
    <property type="match status" value="1"/>
</dbReference>
<name>E1QES3_DESB2</name>
<dbReference type="EMBL" id="CP002085">
    <property type="protein sequence ID" value="ADK84059.1"/>
    <property type="molecule type" value="Genomic_DNA"/>
</dbReference>
<reference evidence="2 3" key="1">
    <citation type="journal article" date="2010" name="Stand. Genomic Sci.">
        <title>Complete genome sequence of Desulfarculus baarsii type strain (2st14).</title>
        <authorList>
            <person name="Sun H."/>
            <person name="Spring S."/>
            <person name="Lapidus A."/>
            <person name="Davenport K."/>
            <person name="Del Rio T.G."/>
            <person name="Tice H."/>
            <person name="Nolan M."/>
            <person name="Copeland A."/>
            <person name="Cheng J.F."/>
            <person name="Lucas S."/>
            <person name="Tapia R."/>
            <person name="Goodwin L."/>
            <person name="Pitluck S."/>
            <person name="Ivanova N."/>
            <person name="Pagani I."/>
            <person name="Mavromatis K."/>
            <person name="Ovchinnikova G."/>
            <person name="Pati A."/>
            <person name="Chen A."/>
            <person name="Palaniappan K."/>
            <person name="Hauser L."/>
            <person name="Chang Y.J."/>
            <person name="Jeffries C.D."/>
            <person name="Detter J.C."/>
            <person name="Han C."/>
            <person name="Rohde M."/>
            <person name="Brambilla E."/>
            <person name="Goker M."/>
            <person name="Woyke T."/>
            <person name="Bristow J."/>
            <person name="Eisen J.A."/>
            <person name="Markowitz V."/>
            <person name="Hugenholtz P."/>
            <person name="Kyrpides N.C."/>
            <person name="Klenk H.P."/>
            <person name="Land M."/>
        </authorList>
    </citation>
    <scope>NUCLEOTIDE SEQUENCE [LARGE SCALE GENOMIC DNA]</scope>
    <source>
        <strain evidence="3">ATCC 33931 / DSM 2075 / LMG 7858 / VKM B-1802 / 2st14</strain>
    </source>
</reference>
<protein>
    <submittedName>
        <fullName evidence="2">Xylose isomerase domain protein TIM barrel</fullName>
    </submittedName>
</protein>
<evidence type="ECO:0000259" key="1">
    <source>
        <dbReference type="Pfam" id="PF01261"/>
    </source>
</evidence>
<dbReference type="AlphaFoldDB" id="E1QES3"/>
<dbReference type="PANTHER" id="PTHR12110:SF21">
    <property type="entry name" value="XYLOSE ISOMERASE-LIKE TIM BARREL DOMAIN-CONTAINING PROTEIN"/>
    <property type="match status" value="1"/>
</dbReference>
<dbReference type="OrthoDB" id="270844at2"/>
<dbReference type="InterPro" id="IPR050312">
    <property type="entry name" value="IolE/XylAMocC-like"/>
</dbReference>
<dbReference type="eggNOG" id="COG1082">
    <property type="taxonomic scope" value="Bacteria"/>
</dbReference>
<feature type="domain" description="Xylose isomerase-like TIM barrel" evidence="1">
    <location>
        <begin position="49"/>
        <end position="288"/>
    </location>
</feature>
<dbReference type="RefSeq" id="WP_013257514.1">
    <property type="nucleotide sequence ID" value="NC_014365.1"/>
</dbReference>
<dbReference type="KEGG" id="dbr:Deba_0687"/>
<dbReference type="HOGENOM" id="CLU_871094_0_0_7"/>
<accession>E1QES3</accession>
<sequence length="322" mass="34986">MTAPLAISTVWAQEKTPPDQPRPPAAQIAQGILERLEVVGPRHLELEYRLDRQTLGLLRPELKSRGFQVVSLHNYIPTPEGLRASGDAFNLAHLDPDQRALAVRHAQASLELAADMEVGALVVHLGQITAILDKKVTPDAARAGGLTPEMAAHLRQRAALAPRHLDQACFSLERLLGRAEKLGVAIALENRNHAAELPDIAETGHLLARFAGAPIGFWFDTGHANTQALAGLAPLADWPRLYGDRLLGCHLHDAIGPDDHMPPGLGQLDWPALLAMVAHAPRLVLEVRPSHSVREMADAVRLIEGLLPQARAKSRQERQSSL</sequence>
<keyword evidence="3" id="KW-1185">Reference proteome</keyword>
<dbReference type="GO" id="GO:0016853">
    <property type="term" value="F:isomerase activity"/>
    <property type="evidence" value="ECO:0007669"/>
    <property type="project" value="UniProtKB-KW"/>
</dbReference>
<evidence type="ECO:0000313" key="2">
    <source>
        <dbReference type="EMBL" id="ADK84059.1"/>
    </source>
</evidence>
<dbReference type="STRING" id="644282.Deba_0687"/>
<dbReference type="SUPFAM" id="SSF51658">
    <property type="entry name" value="Xylose isomerase-like"/>
    <property type="match status" value="1"/>
</dbReference>